<evidence type="ECO:0000313" key="4">
    <source>
        <dbReference type="Proteomes" id="UP001500804"/>
    </source>
</evidence>
<reference evidence="4" key="1">
    <citation type="journal article" date="2019" name="Int. J. Syst. Evol. Microbiol.">
        <title>The Global Catalogue of Microorganisms (GCM) 10K type strain sequencing project: providing services to taxonomists for standard genome sequencing and annotation.</title>
        <authorList>
            <consortium name="The Broad Institute Genomics Platform"/>
            <consortium name="The Broad Institute Genome Sequencing Center for Infectious Disease"/>
            <person name="Wu L."/>
            <person name="Ma J."/>
        </authorList>
    </citation>
    <scope>NUCLEOTIDE SEQUENCE [LARGE SCALE GENOMIC DNA]</scope>
    <source>
        <strain evidence="4">JCM 18302</strain>
    </source>
</reference>
<dbReference type="InterPro" id="IPR046342">
    <property type="entry name" value="CBS_dom_sf"/>
</dbReference>
<dbReference type="EMBL" id="BAABJO010000025">
    <property type="protein sequence ID" value="GAA5132718.1"/>
    <property type="molecule type" value="Genomic_DNA"/>
</dbReference>
<dbReference type="Gene3D" id="3.10.580.10">
    <property type="entry name" value="CBS-domain"/>
    <property type="match status" value="1"/>
</dbReference>
<evidence type="ECO:0000313" key="3">
    <source>
        <dbReference type="EMBL" id="GAA5132718.1"/>
    </source>
</evidence>
<evidence type="ECO:0000256" key="1">
    <source>
        <dbReference type="PROSITE-ProRule" id="PRU00703"/>
    </source>
</evidence>
<name>A0ABP9NST0_9PSEU</name>
<accession>A0ABP9NST0</accession>
<keyword evidence="4" id="KW-1185">Reference proteome</keyword>
<evidence type="ECO:0000259" key="2">
    <source>
        <dbReference type="PROSITE" id="PS51371"/>
    </source>
</evidence>
<dbReference type="Pfam" id="PF00571">
    <property type="entry name" value="CBS"/>
    <property type="match status" value="2"/>
</dbReference>
<dbReference type="PROSITE" id="PS51371">
    <property type="entry name" value="CBS"/>
    <property type="match status" value="1"/>
</dbReference>
<dbReference type="InterPro" id="IPR000644">
    <property type="entry name" value="CBS_dom"/>
</dbReference>
<dbReference type="SUPFAM" id="SSF54631">
    <property type="entry name" value="CBS-domain pair"/>
    <property type="match status" value="1"/>
</dbReference>
<comment type="caution">
    <text evidence="3">The sequence shown here is derived from an EMBL/GenBank/DDBJ whole genome shotgun (WGS) entry which is preliminary data.</text>
</comment>
<organism evidence="3 4">
    <name type="scientific">Pseudonocardia adelaidensis</name>
    <dbReference type="NCBI Taxonomy" id="648754"/>
    <lineage>
        <taxon>Bacteria</taxon>
        <taxon>Bacillati</taxon>
        <taxon>Actinomycetota</taxon>
        <taxon>Actinomycetes</taxon>
        <taxon>Pseudonocardiales</taxon>
        <taxon>Pseudonocardiaceae</taxon>
        <taxon>Pseudonocardia</taxon>
    </lineage>
</organism>
<dbReference type="SMART" id="SM00116">
    <property type="entry name" value="CBS"/>
    <property type="match status" value="2"/>
</dbReference>
<dbReference type="Proteomes" id="UP001500804">
    <property type="component" value="Unassembled WGS sequence"/>
</dbReference>
<gene>
    <name evidence="3" type="ORF">GCM10023320_57820</name>
</gene>
<dbReference type="CDD" id="cd17788">
    <property type="entry name" value="CBS_pair_bac"/>
    <property type="match status" value="1"/>
</dbReference>
<keyword evidence="1" id="KW-0129">CBS domain</keyword>
<feature type="domain" description="CBS" evidence="2">
    <location>
        <begin position="15"/>
        <end position="72"/>
    </location>
</feature>
<protein>
    <submittedName>
        <fullName evidence="3">CBS domain-containing protein</fullName>
    </submittedName>
</protein>
<proteinExistence type="predicted"/>
<sequence length="169" mass="17485">MTATPILTAVRARDLAQDLPTVRPDSDALAAARLIASHRLPGVAVVDADGNPVAVLPASQVLRFVVPTYIQEDPHLARVVDEATADRSAGALAGKRVGDLLPARGQRVELAAVEGDATALHCAALMARLHSPLVVVTDDGRVRGLLTAAHLLEVLLSSAEDGSGQASTK</sequence>